<dbReference type="EMBL" id="MCFA01000106">
    <property type="protein sequence ID" value="ORY07785.1"/>
    <property type="molecule type" value="Genomic_DNA"/>
</dbReference>
<dbReference type="OrthoDB" id="3718497at2759"/>
<evidence type="ECO:0000256" key="1">
    <source>
        <dbReference type="SAM" id="MobiDB-lite"/>
    </source>
</evidence>
<evidence type="ECO:0000313" key="2">
    <source>
        <dbReference type="EMBL" id="ORY07785.1"/>
    </source>
</evidence>
<feature type="region of interest" description="Disordered" evidence="1">
    <location>
        <begin position="37"/>
        <end position="56"/>
    </location>
</feature>
<organism evidence="2 3">
    <name type="scientific">Clohesyomyces aquaticus</name>
    <dbReference type="NCBI Taxonomy" id="1231657"/>
    <lineage>
        <taxon>Eukaryota</taxon>
        <taxon>Fungi</taxon>
        <taxon>Dikarya</taxon>
        <taxon>Ascomycota</taxon>
        <taxon>Pezizomycotina</taxon>
        <taxon>Dothideomycetes</taxon>
        <taxon>Pleosporomycetidae</taxon>
        <taxon>Pleosporales</taxon>
        <taxon>Lindgomycetaceae</taxon>
        <taxon>Clohesyomyces</taxon>
    </lineage>
</organism>
<accession>A0A1Y1ZD92</accession>
<reference evidence="2 3" key="1">
    <citation type="submission" date="2016-07" db="EMBL/GenBank/DDBJ databases">
        <title>Pervasive Adenine N6-methylation of Active Genes in Fungi.</title>
        <authorList>
            <consortium name="DOE Joint Genome Institute"/>
            <person name="Mondo S.J."/>
            <person name="Dannebaum R.O."/>
            <person name="Kuo R.C."/>
            <person name="Labutti K."/>
            <person name="Haridas S."/>
            <person name="Kuo A."/>
            <person name="Salamov A."/>
            <person name="Ahrendt S.R."/>
            <person name="Lipzen A."/>
            <person name="Sullivan W."/>
            <person name="Andreopoulos W.B."/>
            <person name="Clum A."/>
            <person name="Lindquist E."/>
            <person name="Daum C."/>
            <person name="Ramamoorthy G.K."/>
            <person name="Gryganskyi A."/>
            <person name="Culley D."/>
            <person name="Magnuson J.K."/>
            <person name="James T.Y."/>
            <person name="O'Malley M.A."/>
            <person name="Stajich J.E."/>
            <person name="Spatafora J.W."/>
            <person name="Visel A."/>
            <person name="Grigoriev I.V."/>
        </authorList>
    </citation>
    <scope>NUCLEOTIDE SEQUENCE [LARGE SCALE GENOMIC DNA]</scope>
    <source>
        <strain evidence="2 3">CBS 115471</strain>
    </source>
</reference>
<gene>
    <name evidence="2" type="ORF">BCR34DRAFT_489165</name>
</gene>
<feature type="non-terminal residue" evidence="2">
    <location>
        <position position="1"/>
    </location>
</feature>
<comment type="caution">
    <text evidence="2">The sequence shown here is derived from an EMBL/GenBank/DDBJ whole genome shotgun (WGS) entry which is preliminary data.</text>
</comment>
<evidence type="ECO:0000313" key="3">
    <source>
        <dbReference type="Proteomes" id="UP000193144"/>
    </source>
</evidence>
<proteinExistence type="predicted"/>
<protein>
    <submittedName>
        <fullName evidence="2">Uncharacterized protein</fullName>
    </submittedName>
</protein>
<dbReference type="AlphaFoldDB" id="A0A1Y1ZD92"/>
<dbReference type="Proteomes" id="UP000193144">
    <property type="component" value="Unassembled WGS sequence"/>
</dbReference>
<sequence>NRAGMASQSRFETMPMEIVDHILSYLVHPRSRLPGLSEWQSSRQCPDTSPEKKRAKDAWYKNKTAAPDLNRWAVDLFSWTELRHPFNTLALTSKRCRELVENFCSHLVRANNTFNLPFPGAGTNSNVYPDLSRIVYRRLYLQCAPRRCVFCDALISNYPHVRHIRLLNCCKDCFYAQVFARTEIEQQYHLSEFDLQRAPIRGTPGYAWTLRVDVEALALDLYGTKEFHAPTPEEQGKPCVICQRARRLEAIRQVKLSPSVKKHSRRDSGTV</sequence>
<feature type="compositionally biased region" description="Polar residues" evidence="1">
    <location>
        <begin position="38"/>
        <end position="47"/>
    </location>
</feature>
<keyword evidence="3" id="KW-1185">Reference proteome</keyword>
<name>A0A1Y1ZD92_9PLEO</name>